<protein>
    <recommendedName>
        <fullName evidence="9">Valine--tRNA ligase</fullName>
        <ecNumber evidence="1">6.1.1.9</ecNumber>
    </recommendedName>
    <alternativeName>
        <fullName evidence="10">Valyl-tRNA synthetase</fullName>
    </alternativeName>
</protein>
<comment type="similarity">
    <text evidence="12">Belongs to the class-I aminoacyl-tRNA synthetase family. ValS type 1 subfamily.</text>
</comment>
<evidence type="ECO:0000256" key="11">
    <source>
        <dbReference type="ARBA" id="ARBA00047552"/>
    </source>
</evidence>
<dbReference type="PANTHER" id="PTHR11946:SF93">
    <property type="entry name" value="VALINE--TRNA LIGASE, CHLOROPLASTIC_MITOCHONDRIAL 2"/>
    <property type="match status" value="1"/>
</dbReference>
<accession>A0A1H8FQ64</accession>
<evidence type="ECO:0000256" key="10">
    <source>
        <dbReference type="ARBA" id="ARBA00029936"/>
    </source>
</evidence>
<keyword evidence="4" id="KW-0547">Nucleotide-binding</keyword>
<feature type="domain" description="Valyl-tRNA synthetase tRNA-binding arm" evidence="14">
    <location>
        <begin position="51"/>
        <end position="115"/>
    </location>
</feature>
<dbReference type="EC" id="6.1.1.9" evidence="1"/>
<keyword evidence="2" id="KW-0963">Cytoplasm</keyword>
<evidence type="ECO:0000256" key="9">
    <source>
        <dbReference type="ARBA" id="ARBA00024407"/>
    </source>
</evidence>
<evidence type="ECO:0000313" key="16">
    <source>
        <dbReference type="Proteomes" id="UP000199695"/>
    </source>
</evidence>
<dbReference type="InterPro" id="IPR037118">
    <property type="entry name" value="Val-tRNA_synth_C_sf"/>
</dbReference>
<dbReference type="Pfam" id="PF10458">
    <property type="entry name" value="Val_tRNA-synt_C"/>
    <property type="match status" value="1"/>
</dbReference>
<sequence>MAILKNNEPAIRRLCGVSKLTVDPELKRPDQSMTAVVTGAELFLPLAGLVDIEQTKARLKAELKKLDAEVERVEKKLSNPGFVAKAPAHVVEAERQKGEEYKEKREKVLARLREIEA</sequence>
<evidence type="ECO:0000256" key="3">
    <source>
        <dbReference type="ARBA" id="ARBA00022598"/>
    </source>
</evidence>
<evidence type="ECO:0000259" key="14">
    <source>
        <dbReference type="Pfam" id="PF10458"/>
    </source>
</evidence>
<evidence type="ECO:0000256" key="8">
    <source>
        <dbReference type="ARBA" id="ARBA00023146"/>
    </source>
</evidence>
<dbReference type="Proteomes" id="UP000199695">
    <property type="component" value="Unassembled WGS sequence"/>
</dbReference>
<keyword evidence="8 15" id="KW-0030">Aminoacyl-tRNA synthetase</keyword>
<keyword evidence="3" id="KW-0436">Ligase</keyword>
<keyword evidence="6" id="KW-0648">Protein biosynthesis</keyword>
<evidence type="ECO:0000256" key="1">
    <source>
        <dbReference type="ARBA" id="ARBA00013169"/>
    </source>
</evidence>
<reference evidence="15 16" key="1">
    <citation type="submission" date="2016-10" db="EMBL/GenBank/DDBJ databases">
        <authorList>
            <person name="de Groot N.N."/>
        </authorList>
    </citation>
    <scope>NUCLEOTIDE SEQUENCE [LARGE SCALE GENOMIC DNA]</scope>
    <source>
        <strain evidence="15 16">DSM 46701</strain>
    </source>
</reference>
<dbReference type="InterPro" id="IPR019499">
    <property type="entry name" value="Val-tRNA_synth_tRNA-bd"/>
</dbReference>
<dbReference type="FunFam" id="1.10.287.380:FF:000001">
    <property type="entry name" value="Valine--tRNA ligase"/>
    <property type="match status" value="1"/>
</dbReference>
<evidence type="ECO:0000256" key="2">
    <source>
        <dbReference type="ARBA" id="ARBA00022490"/>
    </source>
</evidence>
<dbReference type="PANTHER" id="PTHR11946">
    <property type="entry name" value="VALYL-TRNA SYNTHETASES"/>
    <property type="match status" value="1"/>
</dbReference>
<evidence type="ECO:0000256" key="12">
    <source>
        <dbReference type="ARBA" id="ARBA00060830"/>
    </source>
</evidence>
<evidence type="ECO:0000313" key="15">
    <source>
        <dbReference type="EMBL" id="SEN33941.1"/>
    </source>
</evidence>
<feature type="coiled-coil region" evidence="13">
    <location>
        <begin position="49"/>
        <end position="111"/>
    </location>
</feature>
<dbReference type="SUPFAM" id="SSF46589">
    <property type="entry name" value="tRNA-binding arm"/>
    <property type="match status" value="1"/>
</dbReference>
<dbReference type="EMBL" id="FOCQ01000009">
    <property type="protein sequence ID" value="SEN33941.1"/>
    <property type="molecule type" value="Genomic_DNA"/>
</dbReference>
<evidence type="ECO:0000256" key="6">
    <source>
        <dbReference type="ARBA" id="ARBA00022917"/>
    </source>
</evidence>
<dbReference type="AlphaFoldDB" id="A0A1H8FQ64"/>
<dbReference type="GO" id="GO:0005829">
    <property type="term" value="C:cytosol"/>
    <property type="evidence" value="ECO:0007669"/>
    <property type="project" value="TreeGrafter"/>
</dbReference>
<evidence type="ECO:0000256" key="7">
    <source>
        <dbReference type="ARBA" id="ARBA00023054"/>
    </source>
</evidence>
<keyword evidence="5" id="KW-0067">ATP-binding</keyword>
<dbReference type="GO" id="GO:0004832">
    <property type="term" value="F:valine-tRNA ligase activity"/>
    <property type="evidence" value="ECO:0007669"/>
    <property type="project" value="UniProtKB-EC"/>
</dbReference>
<evidence type="ECO:0000256" key="4">
    <source>
        <dbReference type="ARBA" id="ARBA00022741"/>
    </source>
</evidence>
<dbReference type="STRING" id="1173111.SAMN05444955_10915"/>
<gene>
    <name evidence="15" type="ORF">SAMN05444955_10915</name>
</gene>
<dbReference type="GO" id="GO:0006438">
    <property type="term" value="P:valyl-tRNA aminoacylation"/>
    <property type="evidence" value="ECO:0007669"/>
    <property type="project" value="InterPro"/>
</dbReference>
<dbReference type="Gene3D" id="1.10.287.380">
    <property type="entry name" value="Valyl-tRNA synthetase, C-terminal domain"/>
    <property type="match status" value="1"/>
</dbReference>
<keyword evidence="7 13" id="KW-0175">Coiled coil</keyword>
<comment type="catalytic activity">
    <reaction evidence="11">
        <text>tRNA(Val) + L-valine + ATP = L-valyl-tRNA(Val) + AMP + diphosphate</text>
        <dbReference type="Rhea" id="RHEA:10704"/>
        <dbReference type="Rhea" id="RHEA-COMP:9672"/>
        <dbReference type="Rhea" id="RHEA-COMP:9708"/>
        <dbReference type="ChEBI" id="CHEBI:30616"/>
        <dbReference type="ChEBI" id="CHEBI:33019"/>
        <dbReference type="ChEBI" id="CHEBI:57762"/>
        <dbReference type="ChEBI" id="CHEBI:78442"/>
        <dbReference type="ChEBI" id="CHEBI:78537"/>
        <dbReference type="ChEBI" id="CHEBI:456215"/>
        <dbReference type="EC" id="6.1.1.9"/>
    </reaction>
</comment>
<proteinExistence type="inferred from homology"/>
<name>A0A1H8FQ64_9BACL</name>
<dbReference type="GO" id="GO:0005524">
    <property type="term" value="F:ATP binding"/>
    <property type="evidence" value="ECO:0007669"/>
    <property type="project" value="UniProtKB-KW"/>
</dbReference>
<dbReference type="InterPro" id="IPR010978">
    <property type="entry name" value="tRNA-bd_arm"/>
</dbReference>
<dbReference type="InterPro" id="IPR002303">
    <property type="entry name" value="Valyl-tRNA_ligase"/>
</dbReference>
<organism evidence="15 16">
    <name type="scientific">Lihuaxuella thermophila</name>
    <dbReference type="NCBI Taxonomy" id="1173111"/>
    <lineage>
        <taxon>Bacteria</taxon>
        <taxon>Bacillati</taxon>
        <taxon>Bacillota</taxon>
        <taxon>Bacilli</taxon>
        <taxon>Bacillales</taxon>
        <taxon>Thermoactinomycetaceae</taxon>
        <taxon>Lihuaxuella</taxon>
    </lineage>
</organism>
<keyword evidence="16" id="KW-1185">Reference proteome</keyword>
<evidence type="ECO:0000256" key="5">
    <source>
        <dbReference type="ARBA" id="ARBA00022840"/>
    </source>
</evidence>
<evidence type="ECO:0000256" key="13">
    <source>
        <dbReference type="SAM" id="Coils"/>
    </source>
</evidence>